<keyword evidence="7" id="KW-0436">Ligase</keyword>
<dbReference type="PANTHER" id="PTHR37422">
    <property type="entry name" value="TEICHURONIC ACID BIOSYNTHESIS PROTEIN TUAE"/>
    <property type="match status" value="1"/>
</dbReference>
<dbReference type="GO" id="GO:0016020">
    <property type="term" value="C:membrane"/>
    <property type="evidence" value="ECO:0007669"/>
    <property type="project" value="UniProtKB-SubCell"/>
</dbReference>
<feature type="transmembrane region" description="Helical" evidence="5">
    <location>
        <begin position="37"/>
        <end position="57"/>
    </location>
</feature>
<evidence type="ECO:0000313" key="7">
    <source>
        <dbReference type="EMBL" id="RGR53851.1"/>
    </source>
</evidence>
<evidence type="ECO:0000256" key="2">
    <source>
        <dbReference type="ARBA" id="ARBA00022692"/>
    </source>
</evidence>
<dbReference type="Pfam" id="PF04932">
    <property type="entry name" value="Wzy_C"/>
    <property type="match status" value="1"/>
</dbReference>
<feature type="transmembrane region" description="Helical" evidence="5">
    <location>
        <begin position="251"/>
        <end position="271"/>
    </location>
</feature>
<dbReference type="EMBL" id="QRUJ01000010">
    <property type="protein sequence ID" value="RGR53851.1"/>
    <property type="molecule type" value="Genomic_DNA"/>
</dbReference>
<evidence type="ECO:0000313" key="8">
    <source>
        <dbReference type="Proteomes" id="UP000266066"/>
    </source>
</evidence>
<feature type="transmembrane region" description="Helical" evidence="5">
    <location>
        <begin position="226"/>
        <end position="244"/>
    </location>
</feature>
<proteinExistence type="predicted"/>
<dbReference type="AlphaFoldDB" id="A0A395V1Q9"/>
<feature type="transmembrane region" description="Helical" evidence="5">
    <location>
        <begin position="12"/>
        <end position="31"/>
    </location>
</feature>
<evidence type="ECO:0000256" key="4">
    <source>
        <dbReference type="ARBA" id="ARBA00023136"/>
    </source>
</evidence>
<protein>
    <submittedName>
        <fullName evidence="7">O-antigen ligase family protein</fullName>
    </submittedName>
</protein>
<evidence type="ECO:0000259" key="6">
    <source>
        <dbReference type="Pfam" id="PF04932"/>
    </source>
</evidence>
<gene>
    <name evidence="7" type="ORF">DWY38_10200</name>
</gene>
<feature type="domain" description="O-antigen ligase-related" evidence="6">
    <location>
        <begin position="211"/>
        <end position="386"/>
    </location>
</feature>
<evidence type="ECO:0000256" key="3">
    <source>
        <dbReference type="ARBA" id="ARBA00022989"/>
    </source>
</evidence>
<dbReference type="PANTHER" id="PTHR37422:SF13">
    <property type="entry name" value="LIPOPOLYSACCHARIDE BIOSYNTHESIS PROTEIN PA4999-RELATED"/>
    <property type="match status" value="1"/>
</dbReference>
<keyword evidence="3 5" id="KW-1133">Transmembrane helix</keyword>
<feature type="transmembrane region" description="Helical" evidence="5">
    <location>
        <begin position="378"/>
        <end position="397"/>
    </location>
</feature>
<accession>A0A395V1Q9</accession>
<evidence type="ECO:0000256" key="5">
    <source>
        <dbReference type="SAM" id="Phobius"/>
    </source>
</evidence>
<feature type="transmembrane region" description="Helical" evidence="5">
    <location>
        <begin position="125"/>
        <end position="147"/>
    </location>
</feature>
<feature type="transmembrane region" description="Helical" evidence="5">
    <location>
        <begin position="69"/>
        <end position="90"/>
    </location>
</feature>
<dbReference type="RefSeq" id="WP_118392333.1">
    <property type="nucleotide sequence ID" value="NZ_QRUJ01000010.1"/>
</dbReference>
<feature type="transmembrane region" description="Helical" evidence="5">
    <location>
        <begin position="180"/>
        <end position="197"/>
    </location>
</feature>
<name>A0A395V1Q9_9FIRM</name>
<reference evidence="7 8" key="1">
    <citation type="submission" date="2018-08" db="EMBL/GenBank/DDBJ databases">
        <title>A genome reference for cultivated species of the human gut microbiota.</title>
        <authorList>
            <person name="Zou Y."/>
            <person name="Xue W."/>
            <person name="Luo G."/>
        </authorList>
    </citation>
    <scope>NUCLEOTIDE SEQUENCE [LARGE SCALE GENOMIC DNA]</scope>
    <source>
        <strain evidence="7 8">AF25-15</strain>
    </source>
</reference>
<keyword evidence="4 5" id="KW-0472">Membrane</keyword>
<feature type="transmembrane region" description="Helical" evidence="5">
    <location>
        <begin position="409"/>
        <end position="432"/>
    </location>
</feature>
<dbReference type="GO" id="GO:0016874">
    <property type="term" value="F:ligase activity"/>
    <property type="evidence" value="ECO:0007669"/>
    <property type="project" value="UniProtKB-KW"/>
</dbReference>
<feature type="transmembrane region" description="Helical" evidence="5">
    <location>
        <begin position="96"/>
        <end position="113"/>
    </location>
</feature>
<feature type="transmembrane region" description="Helical" evidence="5">
    <location>
        <begin position="438"/>
        <end position="454"/>
    </location>
</feature>
<evidence type="ECO:0000256" key="1">
    <source>
        <dbReference type="ARBA" id="ARBA00004141"/>
    </source>
</evidence>
<organism evidence="7 8">
    <name type="scientific">Agathobacter rectalis</name>
    <dbReference type="NCBI Taxonomy" id="39491"/>
    <lineage>
        <taxon>Bacteria</taxon>
        <taxon>Bacillati</taxon>
        <taxon>Bacillota</taxon>
        <taxon>Clostridia</taxon>
        <taxon>Lachnospirales</taxon>
        <taxon>Lachnospiraceae</taxon>
        <taxon>Agathobacter</taxon>
    </lineage>
</organism>
<keyword evidence="2 5" id="KW-0812">Transmembrane</keyword>
<dbReference type="Proteomes" id="UP000266066">
    <property type="component" value="Unassembled WGS sequence"/>
</dbReference>
<sequence length="469" mass="53823">MKRCDTVMENIITWFKYLYIFHIICAGNSLLFDTPLLKVTSVLVLILGVVAVFWRTLQIKKYIQYPFIKMYIIFLALFIITCIINFKYGVTNNMKIIIWMTFQFVLLYLFDLKRDKKFVTKEFRFVILEILIITSIMNIIGIGMLFANYGFNRIISESKTFIVGVAYWGRLYGIHTDPNYGAILTTIALIISLYFFFSSQKKCIKVSMVISMLIQLMSISFSASRTGMICVIISMLLFFFLYTFNKRKKITTAIVVAIIAVAVAMGAQQGIKVGYNGYVAAVESWNHAHGSDNDKEDNKNKIEIGRQEELEGDVSNRRFDLWNNAFELFKTSPIFGISFGNNVTYAGEKLPNCYMLTNGFAVFDAFHNMFMDLLSSQGIVGTIMFLLIMISSLIYILKNYKFIKDEDILKCIALFSGCITIVASSMFVSEILYVNNETTVVFWTLWGFLMYFIYKNKESGEVNGISEEN</sequence>
<comment type="subcellular location">
    <subcellularLocation>
        <location evidence="1">Membrane</location>
        <topology evidence="1">Multi-pass membrane protein</topology>
    </subcellularLocation>
</comment>
<dbReference type="InterPro" id="IPR007016">
    <property type="entry name" value="O-antigen_ligase-rel_domated"/>
</dbReference>
<dbReference type="InterPro" id="IPR051533">
    <property type="entry name" value="WaaL-like"/>
</dbReference>
<comment type="caution">
    <text evidence="7">The sequence shown here is derived from an EMBL/GenBank/DDBJ whole genome shotgun (WGS) entry which is preliminary data.</text>
</comment>